<feature type="transmembrane region" description="Helical" evidence="1">
    <location>
        <begin position="109"/>
        <end position="131"/>
    </location>
</feature>
<evidence type="ECO:0000256" key="1">
    <source>
        <dbReference type="SAM" id="Phobius"/>
    </source>
</evidence>
<dbReference type="AlphaFoldDB" id="A0AAJ6AI04"/>
<dbReference type="GO" id="GO:0080120">
    <property type="term" value="P:CAAX-box protein maturation"/>
    <property type="evidence" value="ECO:0007669"/>
    <property type="project" value="UniProtKB-ARBA"/>
</dbReference>
<keyword evidence="4" id="KW-1185">Reference proteome</keyword>
<dbReference type="GO" id="GO:0004175">
    <property type="term" value="F:endopeptidase activity"/>
    <property type="evidence" value="ECO:0007669"/>
    <property type="project" value="UniProtKB-ARBA"/>
</dbReference>
<organism evidence="3 4">
    <name type="scientific">Auritidibacter ignavus</name>
    <dbReference type="NCBI Taxonomy" id="678932"/>
    <lineage>
        <taxon>Bacteria</taxon>
        <taxon>Bacillati</taxon>
        <taxon>Actinomycetota</taxon>
        <taxon>Actinomycetes</taxon>
        <taxon>Micrococcales</taxon>
        <taxon>Micrococcaceae</taxon>
        <taxon>Auritidibacter</taxon>
    </lineage>
</organism>
<dbReference type="InterPro" id="IPR003675">
    <property type="entry name" value="Rce1/LyrA-like_dom"/>
</dbReference>
<evidence type="ECO:0000259" key="2">
    <source>
        <dbReference type="Pfam" id="PF02517"/>
    </source>
</evidence>
<protein>
    <submittedName>
        <fullName evidence="3">CPBP family glutamic-type intramembrane protease</fullName>
        <ecNumber evidence="3">3.4.-.-</ecNumber>
    </submittedName>
</protein>
<reference evidence="3 4" key="1">
    <citation type="submission" date="2023-03" db="EMBL/GenBank/DDBJ databases">
        <title>Complete genome sequences of several Auritidibacter ignavus strains isolated from ear infections.</title>
        <authorList>
            <person name="Baehr T."/>
            <person name="Baumhoegger A.M."/>
        </authorList>
    </citation>
    <scope>NUCLEOTIDE SEQUENCE [LARGE SCALE GENOMIC DNA]</scope>
    <source>
        <strain evidence="3 4">BABAE-6</strain>
    </source>
</reference>
<keyword evidence="1" id="KW-1133">Transmembrane helix</keyword>
<sequence length="217" mass="23114">MEPPVAATLTTAAGIGLHLASPTIAYVVGRSARIRKRISPEHAYDLFTTIGAALCLFALLELSIFPVGQILTFGLLFGLMAGAVAPLALWRAYGKTPTIRRPTPRTISLALLALCAVAEEIIWRVTVVHLVHNGLDAPYWIAIVVSIAGFAALHLGLHGARSVPYFVGFGALAVCLTIFLGVGAAIGFHLAHNLVIALVHPKPRDSYVRPVASEVKW</sequence>
<dbReference type="Pfam" id="PF02517">
    <property type="entry name" value="Rce1-like"/>
    <property type="match status" value="1"/>
</dbReference>
<dbReference type="EC" id="3.4.-.-" evidence="3"/>
<accession>A0AAJ6AI04</accession>
<dbReference type="EMBL" id="CP122566">
    <property type="protein sequence ID" value="WGH92659.1"/>
    <property type="molecule type" value="Genomic_DNA"/>
</dbReference>
<feature type="transmembrane region" description="Helical" evidence="1">
    <location>
        <begin position="44"/>
        <end position="64"/>
    </location>
</feature>
<feature type="transmembrane region" description="Helical" evidence="1">
    <location>
        <begin position="6"/>
        <end position="28"/>
    </location>
</feature>
<keyword evidence="3" id="KW-0378">Hydrolase</keyword>
<keyword evidence="1" id="KW-0812">Transmembrane</keyword>
<feature type="domain" description="CAAX prenyl protease 2/Lysostaphin resistance protein A-like" evidence="2">
    <location>
        <begin position="107"/>
        <end position="195"/>
    </location>
</feature>
<gene>
    <name evidence="3" type="ORF">QDX21_10185</name>
</gene>
<dbReference type="GO" id="GO:0006508">
    <property type="term" value="P:proteolysis"/>
    <property type="evidence" value="ECO:0007669"/>
    <property type="project" value="UniProtKB-KW"/>
</dbReference>
<name>A0AAJ6AI04_9MICC</name>
<proteinExistence type="predicted"/>
<feature type="transmembrane region" description="Helical" evidence="1">
    <location>
        <begin position="137"/>
        <end position="157"/>
    </location>
</feature>
<keyword evidence="1" id="KW-0472">Membrane</keyword>
<feature type="transmembrane region" description="Helical" evidence="1">
    <location>
        <begin position="169"/>
        <end position="191"/>
    </location>
</feature>
<evidence type="ECO:0000313" key="4">
    <source>
        <dbReference type="Proteomes" id="UP001224674"/>
    </source>
</evidence>
<keyword evidence="3" id="KW-0645">Protease</keyword>
<dbReference type="RefSeq" id="WP_110122785.1">
    <property type="nucleotide sequence ID" value="NZ_CP122562.1"/>
</dbReference>
<evidence type="ECO:0000313" key="3">
    <source>
        <dbReference type="EMBL" id="WGH92659.1"/>
    </source>
</evidence>
<dbReference type="Proteomes" id="UP001224674">
    <property type="component" value="Chromosome"/>
</dbReference>
<feature type="transmembrane region" description="Helical" evidence="1">
    <location>
        <begin position="70"/>
        <end position="89"/>
    </location>
</feature>